<dbReference type="EMBL" id="GL870879">
    <property type="protein sequence ID" value="EIJ88259.1"/>
    <property type="molecule type" value="Genomic_DNA"/>
</dbReference>
<feature type="compositionally biased region" description="Basic residues" evidence="1">
    <location>
        <begin position="36"/>
        <end position="46"/>
    </location>
</feature>
<accession>I3EGB2</accession>
<gene>
    <name evidence="2" type="ORF">NEQG_01703</name>
</gene>
<dbReference type="Proteomes" id="UP000002872">
    <property type="component" value="Unassembled WGS sequence"/>
</dbReference>
<dbReference type="HOGENOM" id="CLU_379961_0_0_1"/>
<feature type="compositionally biased region" description="Low complexity" evidence="1">
    <location>
        <begin position="47"/>
        <end position="61"/>
    </location>
</feature>
<dbReference type="AlphaFoldDB" id="I3EGB2"/>
<name>I3EGB2_NEMP3</name>
<evidence type="ECO:0000313" key="2">
    <source>
        <dbReference type="EMBL" id="EIJ88259.1"/>
    </source>
</evidence>
<feature type="region of interest" description="Disordered" evidence="1">
    <location>
        <begin position="35"/>
        <end position="61"/>
    </location>
</feature>
<feature type="compositionally biased region" description="Polar residues" evidence="1">
    <location>
        <begin position="713"/>
        <end position="729"/>
    </location>
</feature>
<reference evidence="2" key="1">
    <citation type="submission" date="2011-01" db="EMBL/GenBank/DDBJ databases">
        <title>The Genome Sequence of Nematocida parisii strain ERTm3.</title>
        <authorList>
            <consortium name="The Broad Institute Genome Sequencing Platform"/>
            <consortium name="The Broad Institute Genome Sequencing Center for Infectious Disease"/>
            <person name="Cuomo C."/>
            <person name="Troemel E."/>
            <person name="Young S.K."/>
            <person name="Zeng Q."/>
            <person name="Gargeya S."/>
            <person name="Fitzgerald M."/>
            <person name="Haas B."/>
            <person name="Abouelleil A."/>
            <person name="Alvarado L."/>
            <person name="Arachchi H.M."/>
            <person name="Berlin A."/>
            <person name="Chapman S.B."/>
            <person name="Gearin G."/>
            <person name="Goldberg J."/>
            <person name="Griggs A."/>
            <person name="Gujja S."/>
            <person name="Hansen M."/>
            <person name="Heiman D."/>
            <person name="Howarth C."/>
            <person name="Larimer J."/>
            <person name="Lui A."/>
            <person name="MacDonald P.J.P."/>
            <person name="McCowen C."/>
            <person name="Montmayeur A."/>
            <person name="Murphy C."/>
            <person name="Neiman D."/>
            <person name="Pearson M."/>
            <person name="Priest M."/>
            <person name="Roberts A."/>
            <person name="Saif S."/>
            <person name="Shea T."/>
            <person name="Sisk P."/>
            <person name="Stolte C."/>
            <person name="Sykes S."/>
            <person name="Wortman J."/>
            <person name="Nusbaum C."/>
            <person name="Birren B."/>
        </authorList>
    </citation>
    <scope>NUCLEOTIDE SEQUENCE</scope>
    <source>
        <strain evidence="2">ERTm3</strain>
    </source>
</reference>
<dbReference type="OrthoDB" id="10357150at2759"/>
<evidence type="ECO:0000313" key="3">
    <source>
        <dbReference type="Proteomes" id="UP000002872"/>
    </source>
</evidence>
<dbReference type="InParanoid" id="I3EGB2"/>
<sequence>MSRQTRTALRLLTVKHILSGICYILLILSTIESAPSKKKPRTKKKNSNSNNNKTNENKCTNSALKEVELRYPEPIHDIMGLIKYISRHNSTRRSQRDPYTSSGSYILNPPSKVIMKMLSCCVNKSYFFMNNMDTSASIIVNHDKSKTKPYTCFQDENDNIIANSMYTSSQSIDEINEPFPITIEVEKSSTSMLMGVTKNFIVNTSHDYLCRTRYPALETYLKIPSENIWDNCFIMYSEYENENELDNKIEKKKEDSQSETNDSTNFIDKLPKILMVCSFNCMSNGRVFRHSIKFDINNELFGVLASVLAGDSVAPTYILDDVYTLQYNSAYDIYNDDVNVKCLINDFSLINNIGRKLYEELKPPLETAKISTILKFRSMFYASTPLKDNDMRLKEIQNALFDETSMTALIIYNLNLATSYFLNYSKDPSLNGSCVFDKNDTLRPKKLTEVITQPSSMKSNYTMGSLKFTDPEINSSVEVDISITNISIKVEKSRRVINHINHAGIYILFNDPNDPDILYVKHIVQGKENIFATIIKLHRNDPLTSKLLSTLVNLPGKKGDKNSVKTQEDLAFYVGKLKSEYEYKHLITSCSLDIANGCAPEPVIKLIVEHWKSPSNSTYGKNPTNNKYQTMSDKYFPNPHDRVLDEYKFILKMCSKLKLLEDIRFQNIYIRKIIDKNFKNICELYSAEKEKKDSERKKIAAKRKEETTEDLENNQTIENPSKENQLVLN</sequence>
<organism evidence="2 3">
    <name type="scientific">Nematocida parisii (strain ERTm3)</name>
    <name type="common">Nematode killer fungus</name>
    <dbReference type="NCBI Taxonomy" id="935791"/>
    <lineage>
        <taxon>Eukaryota</taxon>
        <taxon>Fungi</taxon>
        <taxon>Fungi incertae sedis</taxon>
        <taxon>Microsporidia</taxon>
        <taxon>Nematocida</taxon>
    </lineage>
</organism>
<feature type="region of interest" description="Disordered" evidence="1">
    <location>
        <begin position="689"/>
        <end position="729"/>
    </location>
</feature>
<protein>
    <submittedName>
        <fullName evidence="2">Uncharacterized protein</fullName>
    </submittedName>
</protein>
<feature type="compositionally biased region" description="Basic and acidic residues" evidence="1">
    <location>
        <begin position="689"/>
        <end position="706"/>
    </location>
</feature>
<keyword evidence="3" id="KW-1185">Reference proteome</keyword>
<dbReference type="VEuPathDB" id="MicrosporidiaDB:NEQG_01703"/>
<evidence type="ECO:0000256" key="1">
    <source>
        <dbReference type="SAM" id="MobiDB-lite"/>
    </source>
</evidence>
<proteinExistence type="predicted"/>